<dbReference type="GO" id="GO:0080008">
    <property type="term" value="C:Cul4-RING E3 ubiquitin ligase complex"/>
    <property type="evidence" value="ECO:0007669"/>
    <property type="project" value="TreeGrafter"/>
</dbReference>
<reference evidence="3" key="1">
    <citation type="submission" date="2018-01" db="EMBL/GenBank/DDBJ databases">
        <title>An insight into the sialome of Amazonian anophelines.</title>
        <authorList>
            <person name="Ribeiro J.M."/>
            <person name="Scarpassa V."/>
            <person name="Calvo E."/>
        </authorList>
    </citation>
    <scope>NUCLEOTIDE SEQUENCE</scope>
    <source>
        <tissue evidence="3">Salivary glands</tissue>
    </source>
</reference>
<dbReference type="InterPro" id="IPR001680">
    <property type="entry name" value="WD40_rpt"/>
</dbReference>
<dbReference type="AlphaFoldDB" id="A0A2M3Z361"/>
<protein>
    <submittedName>
        <fullName evidence="3">Putative microtubule associated complex</fullName>
    </submittedName>
</protein>
<dbReference type="GO" id="GO:0043161">
    <property type="term" value="P:proteasome-mediated ubiquitin-dependent protein catabolic process"/>
    <property type="evidence" value="ECO:0007669"/>
    <property type="project" value="TreeGrafter"/>
</dbReference>
<dbReference type="SMART" id="SM00320">
    <property type="entry name" value="WD40"/>
    <property type="match status" value="7"/>
</dbReference>
<dbReference type="SUPFAM" id="SSF50978">
    <property type="entry name" value="WD40 repeat-like"/>
    <property type="match status" value="1"/>
</dbReference>
<dbReference type="EMBL" id="GGFM01002203">
    <property type="protein sequence ID" value="MBW22954.1"/>
    <property type="molecule type" value="Transcribed_RNA"/>
</dbReference>
<name>A0A2M3Z361_9DIPT</name>
<organism evidence="3">
    <name type="scientific">Anopheles braziliensis</name>
    <dbReference type="NCBI Taxonomy" id="58242"/>
    <lineage>
        <taxon>Eukaryota</taxon>
        <taxon>Metazoa</taxon>
        <taxon>Ecdysozoa</taxon>
        <taxon>Arthropoda</taxon>
        <taxon>Hexapoda</taxon>
        <taxon>Insecta</taxon>
        <taxon>Pterygota</taxon>
        <taxon>Neoptera</taxon>
        <taxon>Endopterygota</taxon>
        <taxon>Diptera</taxon>
        <taxon>Nematocera</taxon>
        <taxon>Culicoidea</taxon>
        <taxon>Culicidae</taxon>
        <taxon>Anophelinae</taxon>
        <taxon>Anopheles</taxon>
    </lineage>
</organism>
<dbReference type="InterPro" id="IPR051859">
    <property type="entry name" value="DCAF"/>
</dbReference>
<dbReference type="InterPro" id="IPR036322">
    <property type="entry name" value="WD40_repeat_dom_sf"/>
</dbReference>
<dbReference type="Gene3D" id="2.130.10.10">
    <property type="entry name" value="YVTN repeat-like/Quinoprotein amine dehydrogenase"/>
    <property type="match status" value="3"/>
</dbReference>
<sequence>MGNIGLRNRVLESMSDLENGEIMDMDMDVDDAMVDRLAQLNERRLNESDLLPEEEDELFNESEFASILRQLIRSYGILLRYSGDIMVLNYDNTYQNRMPVIKKKPTLNKLKKNDIYAVTKLASGEGSSPAMPCSMVSMINNRQRGIGPQDGPFSRSAVCRINNRFRPNTFVDRVHKCDQKVFCGKFTGDGNQFITASQDSLIRVFDSSNCHYRQLRTMEAKHVSWAILDVDFSPDGKSFVYTTWADALFIASLDDLSTDCIQTLQLNSDSPKLGVFSVCYSSCGKHLLCGANYGIFTYDLPTGQRTMAPDTHGRTDVNAVGFVDESSNIFFSGSDHGVIKLWDRRCMDDANLEGVGKLIGHCDGITFIDSRNDGRYIISNSKDQSIKLWDLRQMSTGGSGHERHYRDWDYRWDDVPKRFFTSPRTLPGDTSIMTYRGHKVQKSLIRAKFSPAATTGQRYIYTGCGTGRLIIYDVLTGTIVEAIEGHRDIVRDVAWHPHRSEILTCSWDASIHRHAYRGVTERDEEPEKKTRGRTRRLADDSDDDDSEEDERKTAVQQPTRRSRRIAERTGGGHFLRSTLASSSSAGSSRRSSRN</sequence>
<dbReference type="PANTHER" id="PTHR19847:SF7">
    <property type="entry name" value="DDB1- AND CUL4-ASSOCIATED FACTOR 11"/>
    <property type="match status" value="1"/>
</dbReference>
<dbReference type="Pfam" id="PF00400">
    <property type="entry name" value="WD40"/>
    <property type="match status" value="4"/>
</dbReference>
<evidence type="ECO:0000256" key="1">
    <source>
        <dbReference type="PROSITE-ProRule" id="PRU00221"/>
    </source>
</evidence>
<feature type="region of interest" description="Disordered" evidence="2">
    <location>
        <begin position="517"/>
        <end position="594"/>
    </location>
</feature>
<proteinExistence type="predicted"/>
<evidence type="ECO:0000313" key="3">
    <source>
        <dbReference type="EMBL" id="MBW22954.1"/>
    </source>
</evidence>
<dbReference type="PROSITE" id="PS50082">
    <property type="entry name" value="WD_REPEATS_2"/>
    <property type="match status" value="1"/>
</dbReference>
<dbReference type="PANTHER" id="PTHR19847">
    <property type="entry name" value="DDB1- AND CUL4-ASSOCIATED FACTOR 11"/>
    <property type="match status" value="1"/>
</dbReference>
<dbReference type="PROSITE" id="PS50294">
    <property type="entry name" value="WD_REPEATS_REGION"/>
    <property type="match status" value="1"/>
</dbReference>
<feature type="compositionally biased region" description="Low complexity" evidence="2">
    <location>
        <begin position="575"/>
        <end position="594"/>
    </location>
</feature>
<feature type="repeat" description="WD" evidence="1">
    <location>
        <begin position="358"/>
        <end position="399"/>
    </location>
</feature>
<evidence type="ECO:0000256" key="2">
    <source>
        <dbReference type="SAM" id="MobiDB-lite"/>
    </source>
</evidence>
<accession>A0A2M3Z361</accession>
<dbReference type="InterPro" id="IPR015943">
    <property type="entry name" value="WD40/YVTN_repeat-like_dom_sf"/>
</dbReference>
<keyword evidence="1" id="KW-0853">WD repeat</keyword>
<feature type="compositionally biased region" description="Basic and acidic residues" evidence="2">
    <location>
        <begin position="519"/>
        <end position="529"/>
    </location>
</feature>